<dbReference type="PANTHER" id="PTHR18968">
    <property type="entry name" value="THIAMINE PYROPHOSPHATE ENZYMES"/>
    <property type="match status" value="1"/>
</dbReference>
<dbReference type="CDD" id="cd07035">
    <property type="entry name" value="TPP_PYR_POX_like"/>
    <property type="match status" value="1"/>
</dbReference>
<feature type="domain" description="Thiamine pyrophosphate enzyme central" evidence="5">
    <location>
        <begin position="197"/>
        <end position="330"/>
    </location>
</feature>
<evidence type="ECO:0000313" key="9">
    <source>
        <dbReference type="Proteomes" id="UP000189670"/>
    </source>
</evidence>
<evidence type="ECO:0000259" key="7">
    <source>
        <dbReference type="Pfam" id="PF02776"/>
    </source>
</evidence>
<dbReference type="Gene3D" id="3.40.50.970">
    <property type="match status" value="2"/>
</dbReference>
<comment type="caution">
    <text evidence="8">The sequence shown here is derived from an EMBL/GenBank/DDBJ whole genome shotgun (WGS) entry which is preliminary data.</text>
</comment>
<dbReference type="Pfam" id="PF00205">
    <property type="entry name" value="TPP_enzyme_M"/>
    <property type="match status" value="1"/>
</dbReference>
<dbReference type="GO" id="GO:0009097">
    <property type="term" value="P:isoleucine biosynthetic process"/>
    <property type="evidence" value="ECO:0007669"/>
    <property type="project" value="TreeGrafter"/>
</dbReference>
<dbReference type="EMBL" id="ATBP01000247">
    <property type="protein sequence ID" value="ETR71618.1"/>
    <property type="molecule type" value="Genomic_DNA"/>
</dbReference>
<dbReference type="InterPro" id="IPR012001">
    <property type="entry name" value="Thiamin_PyroP_enz_TPP-bd_dom"/>
</dbReference>
<comment type="cofactor">
    <cofactor evidence="1">
        <name>thiamine diphosphate</name>
        <dbReference type="ChEBI" id="CHEBI:58937"/>
    </cofactor>
</comment>
<comment type="similarity">
    <text evidence="2 4">Belongs to the TPP enzyme family.</text>
</comment>
<dbReference type="SUPFAM" id="SSF52518">
    <property type="entry name" value="Thiamin diphosphate-binding fold (THDP-binding)"/>
    <property type="match status" value="2"/>
</dbReference>
<dbReference type="Pfam" id="PF02775">
    <property type="entry name" value="TPP_enzyme_C"/>
    <property type="match status" value="1"/>
</dbReference>
<evidence type="ECO:0000259" key="6">
    <source>
        <dbReference type="Pfam" id="PF02775"/>
    </source>
</evidence>
<dbReference type="PANTHER" id="PTHR18968:SF13">
    <property type="entry name" value="ACETOLACTATE SYNTHASE CATALYTIC SUBUNIT, MITOCHONDRIAL"/>
    <property type="match status" value="1"/>
</dbReference>
<protein>
    <submittedName>
        <fullName evidence="8">Acetolactate synthase I/II/III large subunit</fullName>
    </submittedName>
</protein>
<reference evidence="9" key="1">
    <citation type="submission" date="2012-11" db="EMBL/GenBank/DDBJ databases">
        <authorList>
            <person name="Lucero-Rivera Y.E."/>
            <person name="Tovar-Ramirez D."/>
        </authorList>
    </citation>
    <scope>NUCLEOTIDE SEQUENCE [LARGE SCALE GENOMIC DNA]</scope>
    <source>
        <strain evidence="9">Araruama</strain>
    </source>
</reference>
<evidence type="ECO:0000256" key="4">
    <source>
        <dbReference type="RuleBase" id="RU362132"/>
    </source>
</evidence>
<gene>
    <name evidence="8" type="ORF">OMM_02359</name>
</gene>
<dbReference type="GO" id="GO:0050660">
    <property type="term" value="F:flavin adenine dinucleotide binding"/>
    <property type="evidence" value="ECO:0007669"/>
    <property type="project" value="TreeGrafter"/>
</dbReference>
<evidence type="ECO:0000256" key="3">
    <source>
        <dbReference type="ARBA" id="ARBA00023052"/>
    </source>
</evidence>
<dbReference type="Gene3D" id="3.40.50.1220">
    <property type="entry name" value="TPP-binding domain"/>
    <property type="match status" value="1"/>
</dbReference>
<sequence length="582" mass="63710">MNKDRIMKKTGAELALFALEQIGVKYTFGIPGVHNTELYDALNSSDQITPILVTHECGAAFMADAVSRTTDHIGTLVVVPAAGITHAMSGIGEAFLDGIPMLVITGGVRRDSGKSYQLHQIDHQKLIGGVVKQVFLAQHHRDIINVIYDAYALAITGTPGPVFVEIPSNLLLFQDSVDDMPPYQPPSHKRPLDAIKIKQAATMLKQARKPGLYLGWGAVHCKDLSITLAEQLNMPVSTTLQGLSAFPASHPLHTGMGFGQSAVPAAQNAFASCDCLLAAGVRFSELATASYGLPVPENLIHVDINRDVFDRNYQSKISIQGDTKNIFEALLKELDSKEIHNDNNGIQSKIIQDKAAYQQEWASMPEKNRVSPYHFFQALNKRLSDSAYIAVDDGNHTFLTMELLPINQPRHFISPSDFNCMGYCIPAAIATKLCHPDNQVVGIVGDGAFMMTCMEIITASIHHLGVIFFVFHDGELGQISQFQSIPLNRKTCTILGDIQLDGIAKGTGAAFIEINTNREIDSQMDKAFQISKTGQPVIVDVSIDYTKKSRFTKGVVKTNLGRFPLGEKVRFIGRAVKRHIFG</sequence>
<dbReference type="InterPro" id="IPR000399">
    <property type="entry name" value="TPP-bd_CS"/>
</dbReference>
<dbReference type="InterPro" id="IPR012000">
    <property type="entry name" value="Thiamin_PyroP_enz_cen_dom"/>
</dbReference>
<dbReference type="CDD" id="cd00568">
    <property type="entry name" value="TPP_enzymes"/>
    <property type="match status" value="1"/>
</dbReference>
<evidence type="ECO:0000256" key="1">
    <source>
        <dbReference type="ARBA" id="ARBA00001964"/>
    </source>
</evidence>
<dbReference type="GO" id="GO:0005948">
    <property type="term" value="C:acetolactate synthase complex"/>
    <property type="evidence" value="ECO:0007669"/>
    <property type="project" value="TreeGrafter"/>
</dbReference>
<dbReference type="InterPro" id="IPR011766">
    <property type="entry name" value="TPP_enzyme_TPP-bd"/>
</dbReference>
<name>A0A1V1PA03_9BACT</name>
<dbReference type="AlphaFoldDB" id="A0A1V1PA03"/>
<organism evidence="8 9">
    <name type="scientific">Candidatus Magnetoglobus multicellularis str. Araruama</name>
    <dbReference type="NCBI Taxonomy" id="890399"/>
    <lineage>
        <taxon>Bacteria</taxon>
        <taxon>Pseudomonadati</taxon>
        <taxon>Thermodesulfobacteriota</taxon>
        <taxon>Desulfobacteria</taxon>
        <taxon>Desulfobacterales</taxon>
        <taxon>Desulfobacteraceae</taxon>
        <taxon>Candidatus Magnetoglobus</taxon>
    </lineage>
</organism>
<feature type="domain" description="Thiamine pyrophosphate enzyme TPP-binding" evidence="6">
    <location>
        <begin position="394"/>
        <end position="541"/>
    </location>
</feature>
<dbReference type="InterPro" id="IPR045229">
    <property type="entry name" value="TPP_enz"/>
</dbReference>
<feature type="domain" description="Thiamine pyrophosphate enzyme N-terminal TPP-binding" evidence="7">
    <location>
        <begin position="10"/>
        <end position="125"/>
    </location>
</feature>
<dbReference type="PROSITE" id="PS00187">
    <property type="entry name" value="TPP_ENZYMES"/>
    <property type="match status" value="1"/>
</dbReference>
<dbReference type="GO" id="GO:0000287">
    <property type="term" value="F:magnesium ion binding"/>
    <property type="evidence" value="ECO:0007669"/>
    <property type="project" value="InterPro"/>
</dbReference>
<proteinExistence type="inferred from homology"/>
<evidence type="ECO:0000313" key="8">
    <source>
        <dbReference type="EMBL" id="ETR71618.1"/>
    </source>
</evidence>
<dbReference type="Pfam" id="PF02776">
    <property type="entry name" value="TPP_enzyme_N"/>
    <property type="match status" value="1"/>
</dbReference>
<dbReference type="GO" id="GO:0009099">
    <property type="term" value="P:L-valine biosynthetic process"/>
    <property type="evidence" value="ECO:0007669"/>
    <property type="project" value="TreeGrafter"/>
</dbReference>
<dbReference type="InterPro" id="IPR029035">
    <property type="entry name" value="DHS-like_NAD/FAD-binding_dom"/>
</dbReference>
<evidence type="ECO:0000259" key="5">
    <source>
        <dbReference type="Pfam" id="PF00205"/>
    </source>
</evidence>
<keyword evidence="3 4" id="KW-0786">Thiamine pyrophosphate</keyword>
<dbReference type="GO" id="GO:0030976">
    <property type="term" value="F:thiamine pyrophosphate binding"/>
    <property type="evidence" value="ECO:0007669"/>
    <property type="project" value="InterPro"/>
</dbReference>
<evidence type="ECO:0000256" key="2">
    <source>
        <dbReference type="ARBA" id="ARBA00007812"/>
    </source>
</evidence>
<dbReference type="Proteomes" id="UP000189670">
    <property type="component" value="Unassembled WGS sequence"/>
</dbReference>
<dbReference type="InterPro" id="IPR029061">
    <property type="entry name" value="THDP-binding"/>
</dbReference>
<accession>A0A1V1PA03</accession>
<dbReference type="GO" id="GO:0003984">
    <property type="term" value="F:acetolactate synthase activity"/>
    <property type="evidence" value="ECO:0007669"/>
    <property type="project" value="TreeGrafter"/>
</dbReference>
<dbReference type="SUPFAM" id="SSF52467">
    <property type="entry name" value="DHS-like NAD/FAD-binding domain"/>
    <property type="match status" value="1"/>
</dbReference>